<keyword evidence="2" id="KW-0175">Coiled coil</keyword>
<organism evidence="3 4">
    <name type="scientific">Pseudogracilibacillus auburnensis</name>
    <dbReference type="NCBI Taxonomy" id="1494959"/>
    <lineage>
        <taxon>Bacteria</taxon>
        <taxon>Bacillati</taxon>
        <taxon>Bacillota</taxon>
        <taxon>Bacilli</taxon>
        <taxon>Bacillales</taxon>
        <taxon>Bacillaceae</taxon>
        <taxon>Pseudogracilibacillus</taxon>
    </lineage>
</organism>
<dbReference type="PANTHER" id="PTHR31088:SF6">
    <property type="entry name" value="PHAGE SHOCK PROTEIN A"/>
    <property type="match status" value="1"/>
</dbReference>
<dbReference type="InterPro" id="IPR007157">
    <property type="entry name" value="PspA_VIPP1"/>
</dbReference>
<gene>
    <name evidence="3" type="ORF">DFR56_1127</name>
</gene>
<feature type="coiled-coil region" evidence="2">
    <location>
        <begin position="50"/>
        <end position="138"/>
    </location>
</feature>
<reference evidence="3 4" key="1">
    <citation type="submission" date="2018-05" db="EMBL/GenBank/DDBJ databases">
        <title>Genomic Encyclopedia of Type Strains, Phase IV (KMG-IV): sequencing the most valuable type-strain genomes for metagenomic binning, comparative biology and taxonomic classification.</title>
        <authorList>
            <person name="Goeker M."/>
        </authorList>
    </citation>
    <scope>NUCLEOTIDE SEQUENCE [LARGE SCALE GENOMIC DNA]</scope>
    <source>
        <strain evidence="3 4">DSM 28556</strain>
    </source>
</reference>
<dbReference type="Pfam" id="PF04012">
    <property type="entry name" value="PspA_IM30"/>
    <property type="match status" value="1"/>
</dbReference>
<accession>A0A2V3VTQ9</accession>
<dbReference type="RefSeq" id="WP_110396302.1">
    <property type="nucleotide sequence ID" value="NZ_JADIJL010000021.1"/>
</dbReference>
<comment type="similarity">
    <text evidence="1">Belongs to the PspA/Vipp/IM30 family.</text>
</comment>
<comment type="caution">
    <text evidence="3">The sequence shown here is derived from an EMBL/GenBank/DDBJ whole genome shotgun (WGS) entry which is preliminary data.</text>
</comment>
<dbReference type="OrthoDB" id="2366053at2"/>
<name>A0A2V3VTQ9_9BACI</name>
<dbReference type="AlphaFoldDB" id="A0A2V3VTQ9"/>
<protein>
    <submittedName>
        <fullName evidence="3">Phage shock protein A (PspA) family protein</fullName>
    </submittedName>
</protein>
<evidence type="ECO:0000256" key="1">
    <source>
        <dbReference type="ARBA" id="ARBA00043985"/>
    </source>
</evidence>
<proteinExistence type="inferred from homology"/>
<sequence>MANIFTRIKDSISADVHQLLDEKEQKNPIASLNHYLRQSELQKDKVKKLLERHYKLRDEFTTELHQAEDRANKRLQQANIAKAANESDLYEFAMQEYKEYHMRAERMKEARQNAVNQIDQLERKYKEMNHKLKDMHLKRMELMGRENLVRANHQMNKVMDEDVDKPFSRFAELEKFIENLESKVNQAYYQSTFDQKIAQLEKEMKERPSEAN</sequence>
<evidence type="ECO:0000313" key="4">
    <source>
        <dbReference type="Proteomes" id="UP000247978"/>
    </source>
</evidence>
<evidence type="ECO:0000256" key="2">
    <source>
        <dbReference type="SAM" id="Coils"/>
    </source>
</evidence>
<dbReference type="Proteomes" id="UP000247978">
    <property type="component" value="Unassembled WGS sequence"/>
</dbReference>
<evidence type="ECO:0000313" key="3">
    <source>
        <dbReference type="EMBL" id="PXW85030.1"/>
    </source>
</evidence>
<dbReference type="EMBL" id="QJJQ01000012">
    <property type="protein sequence ID" value="PXW85030.1"/>
    <property type="molecule type" value="Genomic_DNA"/>
</dbReference>
<keyword evidence="4" id="KW-1185">Reference proteome</keyword>
<dbReference type="PANTHER" id="PTHR31088">
    <property type="entry name" value="MEMBRANE-ASSOCIATED PROTEIN VIPP1, CHLOROPLASTIC"/>
    <property type="match status" value="1"/>
</dbReference>